<organism evidence="1 2">
    <name type="scientific">Phormidesmis priestleyi ULC007</name>
    <dbReference type="NCBI Taxonomy" id="1920490"/>
    <lineage>
        <taxon>Bacteria</taxon>
        <taxon>Bacillati</taxon>
        <taxon>Cyanobacteriota</taxon>
        <taxon>Cyanophyceae</taxon>
        <taxon>Leptolyngbyales</taxon>
        <taxon>Leptolyngbyaceae</taxon>
        <taxon>Phormidesmis</taxon>
    </lineage>
</organism>
<comment type="caution">
    <text evidence="1">The sequence shown here is derived from an EMBL/GenBank/DDBJ whole genome shotgun (WGS) entry which is preliminary data.</text>
</comment>
<dbReference type="AlphaFoldDB" id="A0A2T1D046"/>
<dbReference type="STRING" id="1920490.GCA_001895925_00068"/>
<proteinExistence type="predicted"/>
<dbReference type="EMBL" id="PVWG01000116">
    <property type="protein sequence ID" value="PSB13857.1"/>
    <property type="molecule type" value="Genomic_DNA"/>
</dbReference>
<reference evidence="1 2" key="1">
    <citation type="submission" date="2018-02" db="EMBL/GenBank/DDBJ databases">
        <authorList>
            <person name="Cohen D.B."/>
            <person name="Kent A.D."/>
        </authorList>
    </citation>
    <scope>NUCLEOTIDE SEQUENCE [LARGE SCALE GENOMIC DNA]</scope>
    <source>
        <strain evidence="1 2">ULC007</strain>
    </source>
</reference>
<dbReference type="RefSeq" id="WP_106254248.1">
    <property type="nucleotide sequence ID" value="NZ_MPPI01000103.1"/>
</dbReference>
<sequence>MHPQIPPFCSFEAAEMLCGTSSDHVAYTLPALRNLIPTEFGENAFRALVTIQENCKYYAYEIYHAHLEAQKVDRQAQQNSETAGTIIMNQPIFNQQNATIGVNYAAEGSKQEFTQHSNSSEQNFEILLTDYTQFIDELQQKYPKLSDVNAVPQIIEVEAKLIEAQDQQRWQNFLSLKRLWKGGKKAGVKVGEHFAENNVWAKGAIAFLEGVSEDVK</sequence>
<dbReference type="OrthoDB" id="572740at2"/>
<evidence type="ECO:0000313" key="2">
    <source>
        <dbReference type="Proteomes" id="UP000238634"/>
    </source>
</evidence>
<accession>A0A2T1D046</accession>
<evidence type="ECO:0000313" key="1">
    <source>
        <dbReference type="EMBL" id="PSB13857.1"/>
    </source>
</evidence>
<gene>
    <name evidence="1" type="ORF">C7B65_26880</name>
</gene>
<reference evidence="1 2" key="2">
    <citation type="submission" date="2018-03" db="EMBL/GenBank/DDBJ databases">
        <title>The ancient ancestry and fast evolution of plastids.</title>
        <authorList>
            <person name="Moore K.R."/>
            <person name="Magnabosco C."/>
            <person name="Momper L."/>
            <person name="Gold D.A."/>
            <person name="Bosak T."/>
            <person name="Fournier G.P."/>
        </authorList>
    </citation>
    <scope>NUCLEOTIDE SEQUENCE [LARGE SCALE GENOMIC DNA]</scope>
    <source>
        <strain evidence="1 2">ULC007</strain>
    </source>
</reference>
<name>A0A2T1D046_9CYAN</name>
<protein>
    <submittedName>
        <fullName evidence="1">Uncharacterized protein</fullName>
    </submittedName>
</protein>
<dbReference type="Proteomes" id="UP000238634">
    <property type="component" value="Unassembled WGS sequence"/>
</dbReference>
<keyword evidence="2" id="KW-1185">Reference proteome</keyword>